<sequence>MCHSPENLDWEYELTVKSGFKELSQFTQLWTISKVRNQQAIISFEFDPKELEIDALRIGLRSNQTAVLNDWFQNKGFIACLQALWITE</sequence>
<proteinExistence type="predicted"/>
<evidence type="ECO:0000313" key="2">
    <source>
        <dbReference type="Proteomes" id="UP001214250"/>
    </source>
</evidence>
<protein>
    <submittedName>
        <fullName evidence="1">Uncharacterized protein</fullName>
    </submittedName>
</protein>
<keyword evidence="2" id="KW-1185">Reference proteome</keyword>
<dbReference type="EMBL" id="CP117811">
    <property type="protein sequence ID" value="WDE95272.1"/>
    <property type="molecule type" value="Genomic_DNA"/>
</dbReference>
<accession>A0ABY7VNN3</accession>
<gene>
    <name evidence="1" type="ORF">PQO03_06005</name>
</gene>
<reference evidence="1 2" key="1">
    <citation type="submission" date="2023-02" db="EMBL/GenBank/DDBJ databases">
        <title>Genome sequence of Lentisphaera profundi SAORIC-696.</title>
        <authorList>
            <person name="Kim e."/>
            <person name="Cho J.-C."/>
            <person name="Choi A."/>
            <person name="Kang I."/>
        </authorList>
    </citation>
    <scope>NUCLEOTIDE SEQUENCE [LARGE SCALE GENOMIC DNA]</scope>
    <source>
        <strain evidence="1 2">SAORIC-696</strain>
    </source>
</reference>
<organism evidence="1 2">
    <name type="scientific">Lentisphaera profundi</name>
    <dbReference type="NCBI Taxonomy" id="1658616"/>
    <lineage>
        <taxon>Bacteria</taxon>
        <taxon>Pseudomonadati</taxon>
        <taxon>Lentisphaerota</taxon>
        <taxon>Lentisphaeria</taxon>
        <taxon>Lentisphaerales</taxon>
        <taxon>Lentisphaeraceae</taxon>
        <taxon>Lentisphaera</taxon>
    </lineage>
</organism>
<dbReference type="RefSeq" id="WP_274148682.1">
    <property type="nucleotide sequence ID" value="NZ_CP117811.1"/>
</dbReference>
<name>A0ABY7VNN3_9BACT</name>
<evidence type="ECO:0000313" key="1">
    <source>
        <dbReference type="EMBL" id="WDE95272.1"/>
    </source>
</evidence>
<dbReference type="Proteomes" id="UP001214250">
    <property type="component" value="Chromosome 1"/>
</dbReference>